<accession>A0ABC8E576</accession>
<evidence type="ECO:0008006" key="4">
    <source>
        <dbReference type="Google" id="ProtNLM"/>
    </source>
</evidence>
<protein>
    <recommendedName>
        <fullName evidence="4">Type III effector protein</fullName>
    </recommendedName>
</protein>
<dbReference type="SUPFAM" id="SSF141571">
    <property type="entry name" value="Pentapeptide repeat-like"/>
    <property type="match status" value="1"/>
</dbReference>
<proteinExistence type="predicted"/>
<dbReference type="Gene3D" id="2.160.20.80">
    <property type="entry name" value="E3 ubiquitin-protein ligase SopA"/>
    <property type="match status" value="1"/>
</dbReference>
<dbReference type="Proteomes" id="UP000509260">
    <property type="component" value="Chromosome"/>
</dbReference>
<evidence type="ECO:0000256" key="1">
    <source>
        <dbReference type="SAM" id="Coils"/>
    </source>
</evidence>
<dbReference type="Gene3D" id="3.30.2440.10">
    <property type="entry name" value="Secreted effector protein SifA"/>
    <property type="match status" value="1"/>
</dbReference>
<dbReference type="AlphaFoldDB" id="A0ABC8E576"/>
<keyword evidence="1" id="KW-0175">Coiled coil</keyword>
<evidence type="ECO:0000313" key="2">
    <source>
        <dbReference type="EMBL" id="BCG39262.1"/>
    </source>
</evidence>
<organism evidence="2 3">
    <name type="scientific">Escherichia coli</name>
    <dbReference type="NCBI Taxonomy" id="562"/>
    <lineage>
        <taxon>Bacteria</taxon>
        <taxon>Pseudomonadati</taxon>
        <taxon>Pseudomonadota</taxon>
        <taxon>Gammaproteobacteria</taxon>
        <taxon>Enterobacterales</taxon>
        <taxon>Enterobacteriaceae</taxon>
        <taxon>Escherichia</taxon>
    </lineage>
</organism>
<feature type="coiled-coil region" evidence="1">
    <location>
        <begin position="784"/>
        <end position="811"/>
    </location>
</feature>
<reference evidence="2 3" key="1">
    <citation type="submission" date="2020-06" db="EMBL/GenBank/DDBJ databases">
        <title>Whole-genome sequencing of blaNDM-5 positive Escherichia coli isolated from a Japanese patient with no history of travel abroad.</title>
        <authorList>
            <person name="Ito Y."/>
            <person name="Aoki K."/>
            <person name="Nakayama N."/>
            <person name="Ohtsuka M."/>
            <person name="Ota M."/>
            <person name="Kaneko N."/>
            <person name="Yoshida M."/>
            <person name="Ishii Y."/>
            <person name="Tateda K."/>
            <person name="Matsuse H."/>
        </authorList>
    </citation>
    <scope>NUCLEOTIDE SEQUENCE [LARGE SCALE GENOMIC DNA]</scope>
    <source>
        <strain evidence="2 3">TUM18780</strain>
    </source>
</reference>
<name>A0ABC8E576_ECOLX</name>
<sequence length="843" mass="98381">MAISSYSTVTDKFANLTKIPDENMNEKNRTQKYSGKIGLSVDGVGKYSVTHKDITNILAGDSQSFLKRSLWEFIRDLFPMYHIKEAKQAIINFVTEPGDKVEMFNRIKSLANEDQQWRFNATTEFTVDENKDIIVSRVFKININSKDNHNDVEENTMHSVFSEDLSLDIYKHNIHFDEKAFQSGMLKIQFPNDNEKLSVYLKNKIPFENITIDLSALEKEALASLKYCNFKKVTFTGAISYENLNGSVFENCFFEDCIFENVSLVSSRRRVKPNNEIPIYGVFKGCFLSHCDINNFNIDTSKIYSVNQDSDVGKPVGAYLFMQSFVYECTLVNGVCKNASVIASSLLCCKIAKLNGAEMDFIGTSFYHDYRREYKYDNHFYYCDFSSSDMTCKRNGIRKDLLDFDPREYFKKDGGKLNLDKRISDFIYINIFPNMSEHHYINDKDVGGDIEKYLKLSNCNLLKTCLGESINGIKLDDCAIDPSTTWLSGNLAANTQIRIPVYMDMKGAIAENGISDFMENLMEINSWVEEFNNYGKDAKSYYQKELLYLQSLLVKLGSFNLDNEGKKYQLNDEAIQYIILNVLYNIEKDIANEIDIDKVNFMHNLYTGFFWQFHYNEREYLKINRSGISNSKTFHFHFNFNDLRALYSSYNKNHKNDNLYDFDSFDKMQKIFLALNVFKERTEINYRDYRKVSKYVDDKVDLFSGIERYLLGVIEKNNSYNEENYGNKKDKYAKLIYERNYLVATKDQLINESFELNNKDNKDKKDVARINEINEILKTIDGKLPNISDEILHLKDETERLEEEYQQENTLNDVVQNIRRWLKENENMVKAIKKIDTNNMANK</sequence>
<evidence type="ECO:0000313" key="3">
    <source>
        <dbReference type="Proteomes" id="UP000509260"/>
    </source>
</evidence>
<gene>
    <name evidence="2" type="ORF">TUM18780_44240</name>
</gene>
<dbReference type="EMBL" id="AP023197">
    <property type="protein sequence ID" value="BCG39262.1"/>
    <property type="molecule type" value="Genomic_DNA"/>
</dbReference>